<dbReference type="PATRIC" id="fig|1288963.3.peg.1504"/>
<dbReference type="STRING" id="1232681.ADIS_1511"/>
<protein>
    <submittedName>
        <fullName evidence="1">Uncharacterized protein</fullName>
    </submittedName>
</protein>
<evidence type="ECO:0000313" key="1">
    <source>
        <dbReference type="EMBL" id="EON77972.1"/>
    </source>
</evidence>
<dbReference type="InterPro" id="IPR046713">
    <property type="entry name" value="DUF6786"/>
</dbReference>
<keyword evidence="2" id="KW-1185">Reference proteome</keyword>
<dbReference type="Proteomes" id="UP000013909">
    <property type="component" value="Unassembled WGS sequence"/>
</dbReference>
<reference evidence="1 2" key="1">
    <citation type="submission" date="2013-02" db="EMBL/GenBank/DDBJ databases">
        <title>A novel strain isolated from Lonar lake, Maharashtra, India.</title>
        <authorList>
            <person name="Singh A."/>
        </authorList>
    </citation>
    <scope>NUCLEOTIDE SEQUENCE [LARGE SCALE GENOMIC DNA]</scope>
    <source>
        <strain evidence="1 2">AK24</strain>
    </source>
</reference>
<evidence type="ECO:0000313" key="2">
    <source>
        <dbReference type="Proteomes" id="UP000013909"/>
    </source>
</evidence>
<comment type="caution">
    <text evidence="1">The sequence shown here is derived from an EMBL/GenBank/DDBJ whole genome shotgun (WGS) entry which is preliminary data.</text>
</comment>
<accession>R7ZV62</accession>
<dbReference type="AlphaFoldDB" id="R7ZV62"/>
<organism evidence="1 2">
    <name type="scientific">Lunatimonas lonarensis</name>
    <dbReference type="NCBI Taxonomy" id="1232681"/>
    <lineage>
        <taxon>Bacteria</taxon>
        <taxon>Pseudomonadati</taxon>
        <taxon>Bacteroidota</taxon>
        <taxon>Cytophagia</taxon>
        <taxon>Cytophagales</taxon>
        <taxon>Cyclobacteriaceae</taxon>
    </lineage>
</organism>
<sequence length="414" mass="45764">MTPMNKARTFLFFIAIQCIISCQTRETQEVEIQIYPKGSFGYDVDFLAGVDDSFLVLSRGMSSVLVSPRFQGKVFTSTAAGMEGNSYGWMNYDAIGSGQHSPHINAYGGEDRLWLGPEGGPFSIFFPPGSDMVFDNWQTPAGIDSESWDLAMSSDDRVSMTKSIILTNYAGTAFHVKLDRAIRIIGSDLLEEEFGFRIPTDLEMVAFESVNGITNEGESPWGRDEGTVCLWVLGMFNPSDKLTIIIPYQEGPEADLGPIATTDYFGEIPGDRIKMDNGLLFFKGDGGYRSKLGLSPDRAKSLMGSFDSERKVLTLVTYNKPSDPLPYLNQVWGLQDFPFQGDAVNSYNDGPLEDGTQMGPFYELETVSPAAFLAPGERLEHVHRTYHFEGSEAQMSALLAEIFGISLETLNDIF</sequence>
<proteinExistence type="predicted"/>
<dbReference type="Pfam" id="PF20583">
    <property type="entry name" value="DUF6786"/>
    <property type="match status" value="1"/>
</dbReference>
<dbReference type="EMBL" id="AQHR01000044">
    <property type="protein sequence ID" value="EON77972.1"/>
    <property type="molecule type" value="Genomic_DNA"/>
</dbReference>
<gene>
    <name evidence="1" type="ORF">ADIS_1511</name>
</gene>
<name>R7ZV62_9BACT</name>